<evidence type="ECO:0000313" key="4">
    <source>
        <dbReference type="Proteomes" id="UP000182015"/>
    </source>
</evidence>
<proteinExistence type="predicted"/>
<name>A0A1L8ML48_9STRE</name>
<sequence>MEYTRLGQSGLLVSKVCLGTMGFGTPGKLFSWTVGEEEAEKIVKECLDLGINFFDTANIYTDGESEEILGRALKKYAQRQDVVVASKCGLSYSRKPNTEGLSRKVIFDEVEKSLKRLGTDYLDLYIIHRPDMETPTEETMKALHDLVEMGKVRYIGASNMKAWQFAKYQYTAKMHGWTPFISLQNEHHILSRKAEEELFPMLKDMGVSLTAYKVLAGGRLTRKGNEETVRSKTQVLSDFEKEISQSLQVIADRHHCSKADVLIAWELAKKPIDVVLVGTTKAGRMTDTVKALEIKLSEEDLEELDNFLQGK</sequence>
<dbReference type="RefSeq" id="WP_071794502.1">
    <property type="nucleotide sequence ID" value="NZ_LZDD01000003.1"/>
</dbReference>
<dbReference type="SUPFAM" id="SSF51430">
    <property type="entry name" value="NAD(P)-linked oxidoreductase"/>
    <property type="match status" value="1"/>
</dbReference>
<dbReference type="Proteomes" id="UP000182015">
    <property type="component" value="Unassembled WGS sequence"/>
</dbReference>
<dbReference type="AlphaFoldDB" id="A0A1L8ML48"/>
<comment type="caution">
    <text evidence="3">The sequence shown here is derived from an EMBL/GenBank/DDBJ whole genome shotgun (WGS) entry which is preliminary data.</text>
</comment>
<evidence type="ECO:0000256" key="1">
    <source>
        <dbReference type="ARBA" id="ARBA00023002"/>
    </source>
</evidence>
<feature type="domain" description="NADP-dependent oxidoreductase" evidence="2">
    <location>
        <begin position="15"/>
        <end position="307"/>
    </location>
</feature>
<keyword evidence="4" id="KW-1185">Reference proteome</keyword>
<dbReference type="GO" id="GO:0005829">
    <property type="term" value="C:cytosol"/>
    <property type="evidence" value="ECO:0007669"/>
    <property type="project" value="UniProtKB-ARBA"/>
</dbReference>
<dbReference type="Gene3D" id="3.20.20.100">
    <property type="entry name" value="NADP-dependent oxidoreductase domain"/>
    <property type="match status" value="1"/>
</dbReference>
<reference evidence="4" key="1">
    <citation type="submission" date="2016-06" db="EMBL/GenBank/DDBJ databases">
        <authorList>
            <person name="de Vries S.P.W."/>
            <person name="Hadjirin N.F."/>
            <person name="Lay E.M."/>
            <person name="Zadoks R.N."/>
            <person name="Peacock S.J."/>
            <person name="Parkhill J."/>
            <person name="Grant A.J."/>
            <person name="Mcdougall S."/>
            <person name="Holmes M.A."/>
        </authorList>
    </citation>
    <scope>NUCLEOTIDE SEQUENCE [LARGE SCALE GENOMIC DNA]</scope>
    <source>
        <strain evidence="4">NZ1587</strain>
    </source>
</reference>
<dbReference type="InterPro" id="IPR050523">
    <property type="entry name" value="AKR_Detox_Biosynth"/>
</dbReference>
<dbReference type="InterPro" id="IPR036812">
    <property type="entry name" value="NAD(P)_OxRdtase_dom_sf"/>
</dbReference>
<dbReference type="EMBL" id="LZDD01000003">
    <property type="protein sequence ID" value="OJF71441.1"/>
    <property type="molecule type" value="Genomic_DNA"/>
</dbReference>
<dbReference type="PANTHER" id="PTHR43364:SF4">
    <property type="entry name" value="NAD(P)-LINKED OXIDOREDUCTASE SUPERFAMILY PROTEIN"/>
    <property type="match status" value="1"/>
</dbReference>
<protein>
    <submittedName>
        <fullName evidence="3">Aldo/keto reductase</fullName>
    </submittedName>
</protein>
<dbReference type="STRING" id="1856638.A9Q68_09695"/>
<organism evidence="3 4">
    <name type="scientific">Streptococcus bovimastitidis</name>
    <dbReference type="NCBI Taxonomy" id="1856638"/>
    <lineage>
        <taxon>Bacteria</taxon>
        <taxon>Bacillati</taxon>
        <taxon>Bacillota</taxon>
        <taxon>Bacilli</taxon>
        <taxon>Lactobacillales</taxon>
        <taxon>Streptococcaceae</taxon>
        <taxon>Streptococcus</taxon>
    </lineage>
</organism>
<dbReference type="InterPro" id="IPR023210">
    <property type="entry name" value="NADP_OxRdtase_dom"/>
</dbReference>
<accession>A0A1L8ML48</accession>
<dbReference type="OrthoDB" id="9773828at2"/>
<evidence type="ECO:0000313" key="3">
    <source>
        <dbReference type="EMBL" id="OJF71441.1"/>
    </source>
</evidence>
<dbReference type="GO" id="GO:0016491">
    <property type="term" value="F:oxidoreductase activity"/>
    <property type="evidence" value="ECO:0007669"/>
    <property type="project" value="UniProtKB-KW"/>
</dbReference>
<gene>
    <name evidence="3" type="ORF">A9Q68_09695</name>
</gene>
<dbReference type="PRINTS" id="PR00069">
    <property type="entry name" value="ALDKETRDTASE"/>
</dbReference>
<dbReference type="FunFam" id="3.20.20.100:FF:000004">
    <property type="entry name" value="Oxidoreductase, aldo/keto reductase"/>
    <property type="match status" value="1"/>
</dbReference>
<dbReference type="InterPro" id="IPR020471">
    <property type="entry name" value="AKR"/>
</dbReference>
<dbReference type="PANTHER" id="PTHR43364">
    <property type="entry name" value="NADH-SPECIFIC METHYLGLYOXAL REDUCTASE-RELATED"/>
    <property type="match status" value="1"/>
</dbReference>
<dbReference type="CDD" id="cd19079">
    <property type="entry name" value="AKR_EcYajO-like"/>
    <property type="match status" value="1"/>
</dbReference>
<dbReference type="Pfam" id="PF00248">
    <property type="entry name" value="Aldo_ket_red"/>
    <property type="match status" value="1"/>
</dbReference>
<evidence type="ECO:0000259" key="2">
    <source>
        <dbReference type="Pfam" id="PF00248"/>
    </source>
</evidence>
<keyword evidence="1" id="KW-0560">Oxidoreductase</keyword>